<protein>
    <submittedName>
        <fullName evidence="1">1542_t:CDS:1</fullName>
    </submittedName>
</protein>
<reference evidence="1" key="1">
    <citation type="submission" date="2021-06" db="EMBL/GenBank/DDBJ databases">
        <authorList>
            <person name="Kallberg Y."/>
            <person name="Tangrot J."/>
            <person name="Rosling A."/>
        </authorList>
    </citation>
    <scope>NUCLEOTIDE SEQUENCE</scope>
    <source>
        <strain evidence="1">FL966</strain>
    </source>
</reference>
<gene>
    <name evidence="1" type="ORF">CPELLU_LOCUS8452</name>
</gene>
<sequence>MATTVSGTESSFGVNGAGCCLSSKVTTIGSLSKKLVNLIQDITESKELPCIKAKGKKRDKIFEMIHDIFNVEIVDNKFFIKFNSLVKSEIHSKYRPEPARNQRIKPIINSSKILIGTYDNSGDRDNAINKFARIIISATETAFPTNSNPGVGSVTATPKMARPSSAPCLGHLSARNIITAIQWYKMKWNRHLVLRCGVNIDFNDKLEEIYN</sequence>
<evidence type="ECO:0000313" key="1">
    <source>
        <dbReference type="EMBL" id="CAG8632435.1"/>
    </source>
</evidence>
<organism evidence="1 2">
    <name type="scientific">Cetraspora pellucida</name>
    <dbReference type="NCBI Taxonomy" id="1433469"/>
    <lineage>
        <taxon>Eukaryota</taxon>
        <taxon>Fungi</taxon>
        <taxon>Fungi incertae sedis</taxon>
        <taxon>Mucoromycota</taxon>
        <taxon>Glomeromycotina</taxon>
        <taxon>Glomeromycetes</taxon>
        <taxon>Diversisporales</taxon>
        <taxon>Gigasporaceae</taxon>
        <taxon>Cetraspora</taxon>
    </lineage>
</organism>
<name>A0A9N9DAA7_9GLOM</name>
<dbReference type="EMBL" id="CAJVQA010006020">
    <property type="protein sequence ID" value="CAG8632435.1"/>
    <property type="molecule type" value="Genomic_DNA"/>
</dbReference>
<proteinExistence type="predicted"/>
<dbReference type="OrthoDB" id="2358744at2759"/>
<dbReference type="AlphaFoldDB" id="A0A9N9DAA7"/>
<keyword evidence="2" id="KW-1185">Reference proteome</keyword>
<dbReference type="Proteomes" id="UP000789759">
    <property type="component" value="Unassembled WGS sequence"/>
</dbReference>
<accession>A0A9N9DAA7</accession>
<comment type="caution">
    <text evidence="1">The sequence shown here is derived from an EMBL/GenBank/DDBJ whole genome shotgun (WGS) entry which is preliminary data.</text>
</comment>
<evidence type="ECO:0000313" key="2">
    <source>
        <dbReference type="Proteomes" id="UP000789759"/>
    </source>
</evidence>